<protein>
    <submittedName>
        <fullName evidence="1">Uncharacterized protein</fullName>
    </submittedName>
</protein>
<accession>A0ACB7PA11</accession>
<evidence type="ECO:0000313" key="2">
    <source>
        <dbReference type="Proteomes" id="UP000724584"/>
    </source>
</evidence>
<evidence type="ECO:0000313" key="1">
    <source>
        <dbReference type="EMBL" id="KAH6631671.1"/>
    </source>
</evidence>
<organism evidence="1 2">
    <name type="scientific">Chaetomium tenue</name>
    <dbReference type="NCBI Taxonomy" id="1854479"/>
    <lineage>
        <taxon>Eukaryota</taxon>
        <taxon>Fungi</taxon>
        <taxon>Dikarya</taxon>
        <taxon>Ascomycota</taxon>
        <taxon>Pezizomycotina</taxon>
        <taxon>Sordariomycetes</taxon>
        <taxon>Sordariomycetidae</taxon>
        <taxon>Sordariales</taxon>
        <taxon>Chaetomiaceae</taxon>
        <taxon>Chaetomium</taxon>
    </lineage>
</organism>
<comment type="caution">
    <text evidence="1">The sequence shown here is derived from an EMBL/GenBank/DDBJ whole genome shotgun (WGS) entry which is preliminary data.</text>
</comment>
<keyword evidence="2" id="KW-1185">Reference proteome</keyword>
<sequence>MAGAETIRSEAESPCPIQETDQAVDESSDVDGDFASRQKMLSRKRRAAKDSPEVRLQKALPFLGTFAPNIRPLTINDLEACIALENAAFPNPEHRASPQKIAYRLTVCPELSLGVFLTVIPERAAKLGLETLPHAKPVETGRPDGAVSVLLAHIIATRCRGDIITDADMAYPEEWRSQAGRAAGQDVGHQEGGRTVGLHSLAVLPRLQRCGIGQTIVRAYLDQMKCCGLVDRVALICQDHLMSYYQRSWFKHLGESKAQFGGGGWHDMIYDLPRREKKPPKS</sequence>
<gene>
    <name evidence="1" type="ORF">F5144DRAFT_227817</name>
</gene>
<proteinExistence type="predicted"/>
<reference evidence="1 2" key="1">
    <citation type="journal article" date="2021" name="Nat. Commun.">
        <title>Genetic determinants of endophytism in the Arabidopsis root mycobiome.</title>
        <authorList>
            <person name="Mesny F."/>
            <person name="Miyauchi S."/>
            <person name="Thiergart T."/>
            <person name="Pickel B."/>
            <person name="Atanasova L."/>
            <person name="Karlsson M."/>
            <person name="Huettel B."/>
            <person name="Barry K.W."/>
            <person name="Haridas S."/>
            <person name="Chen C."/>
            <person name="Bauer D."/>
            <person name="Andreopoulos W."/>
            <person name="Pangilinan J."/>
            <person name="LaButti K."/>
            <person name="Riley R."/>
            <person name="Lipzen A."/>
            <person name="Clum A."/>
            <person name="Drula E."/>
            <person name="Henrissat B."/>
            <person name="Kohler A."/>
            <person name="Grigoriev I.V."/>
            <person name="Martin F.M."/>
            <person name="Hacquard S."/>
        </authorList>
    </citation>
    <scope>NUCLEOTIDE SEQUENCE [LARGE SCALE GENOMIC DNA]</scope>
    <source>
        <strain evidence="1 2">MPI-SDFR-AT-0079</strain>
    </source>
</reference>
<name>A0ACB7PA11_9PEZI</name>
<dbReference type="Proteomes" id="UP000724584">
    <property type="component" value="Unassembled WGS sequence"/>
</dbReference>
<dbReference type="EMBL" id="JAGIZQ010000004">
    <property type="protein sequence ID" value="KAH6631671.1"/>
    <property type="molecule type" value="Genomic_DNA"/>
</dbReference>